<dbReference type="CDD" id="cd00063">
    <property type="entry name" value="FN3"/>
    <property type="match status" value="2"/>
</dbReference>
<name>U3P8N6_LEIXC</name>
<evidence type="ECO:0000256" key="3">
    <source>
        <dbReference type="SAM" id="MobiDB-lite"/>
    </source>
</evidence>
<feature type="region of interest" description="Disordered" evidence="3">
    <location>
        <begin position="1"/>
        <end position="26"/>
    </location>
</feature>
<evidence type="ECO:0000259" key="4">
    <source>
        <dbReference type="PROSITE" id="PS50853"/>
    </source>
</evidence>
<evidence type="ECO:0000313" key="6">
    <source>
        <dbReference type="Proteomes" id="UP000016743"/>
    </source>
</evidence>
<dbReference type="Pfam" id="PF17963">
    <property type="entry name" value="Big_9"/>
    <property type="match status" value="6"/>
</dbReference>
<feature type="domain" description="Fibronectin type-III" evidence="4">
    <location>
        <begin position="1280"/>
        <end position="1373"/>
    </location>
</feature>
<keyword evidence="2" id="KW-0624">Polysaccharide degradation</keyword>
<dbReference type="InterPro" id="IPR036116">
    <property type="entry name" value="FN3_sf"/>
</dbReference>
<reference evidence="5 6" key="1">
    <citation type="journal article" date="2013" name="Genome Announc.">
        <title>Complete Genome Sequence of Leifsonia xyli subsp. cynodontis Strain DSM46306, a Gram-Positive Bacterial Pathogen of Grasses.</title>
        <authorList>
            <person name="Monteiro-Vitorello C.B."/>
            <person name="Zerillo M.M."/>
            <person name="Van Sluys M.A."/>
            <person name="Camargo L.E."/>
            <person name="Kitajima J.P."/>
        </authorList>
    </citation>
    <scope>NUCLEOTIDE SEQUENCE [LARGE SCALE GENOMIC DNA]</scope>
    <source>
        <strain evidence="5 6">DSM 46306</strain>
    </source>
</reference>
<evidence type="ECO:0000313" key="5">
    <source>
        <dbReference type="EMBL" id="AGW42645.1"/>
    </source>
</evidence>
<dbReference type="STRING" id="1389489.O159_27540"/>
<dbReference type="Gene3D" id="2.60.40.2810">
    <property type="match status" value="2"/>
</dbReference>
<evidence type="ECO:0000256" key="1">
    <source>
        <dbReference type="ARBA" id="ARBA00023295"/>
    </source>
</evidence>
<gene>
    <name evidence="5" type="ORF">O159_27540</name>
</gene>
<dbReference type="EMBL" id="CP006734">
    <property type="protein sequence ID" value="AGW42645.1"/>
    <property type="molecule type" value="Genomic_DNA"/>
</dbReference>
<keyword evidence="6" id="KW-1185">Reference proteome</keyword>
<dbReference type="RefSeq" id="WP_021756114.1">
    <property type="nucleotide sequence ID" value="NC_022438.1"/>
</dbReference>
<dbReference type="Gene3D" id="2.60.40.10">
    <property type="entry name" value="Immunoglobulins"/>
    <property type="match status" value="3"/>
</dbReference>
<dbReference type="Proteomes" id="UP000016743">
    <property type="component" value="Chromosome"/>
</dbReference>
<dbReference type="PROSITE" id="PS50853">
    <property type="entry name" value="FN3"/>
    <property type="match status" value="1"/>
</dbReference>
<dbReference type="HOGENOM" id="CLU_001730_0_0_11"/>
<evidence type="ECO:0000256" key="2">
    <source>
        <dbReference type="ARBA" id="ARBA00023326"/>
    </source>
</evidence>
<dbReference type="SUPFAM" id="SSF49265">
    <property type="entry name" value="Fibronectin type III"/>
    <property type="match status" value="1"/>
</dbReference>
<protein>
    <recommendedName>
        <fullName evidence="4">Fibronectin type-III domain-containing protein</fullName>
    </recommendedName>
</protein>
<keyword evidence="2" id="KW-0119">Carbohydrate metabolism</keyword>
<dbReference type="OrthoDB" id="5241356at2"/>
<accession>U3P8N6</accession>
<dbReference type="GO" id="GO:0000272">
    <property type="term" value="P:polysaccharide catabolic process"/>
    <property type="evidence" value="ECO:0007669"/>
    <property type="project" value="UniProtKB-KW"/>
</dbReference>
<dbReference type="GO" id="GO:0016798">
    <property type="term" value="F:hydrolase activity, acting on glycosyl bonds"/>
    <property type="evidence" value="ECO:0007669"/>
    <property type="project" value="UniProtKB-KW"/>
</dbReference>
<dbReference type="InterPro" id="IPR003961">
    <property type="entry name" value="FN3_dom"/>
</dbReference>
<keyword evidence="1" id="KW-0378">Hydrolase</keyword>
<dbReference type="SMART" id="SM00060">
    <property type="entry name" value="FN3"/>
    <property type="match status" value="2"/>
</dbReference>
<organism evidence="5 6">
    <name type="scientific">Leifsonia xyli subsp. cynodontis DSM 46306</name>
    <dbReference type="NCBI Taxonomy" id="1389489"/>
    <lineage>
        <taxon>Bacteria</taxon>
        <taxon>Bacillati</taxon>
        <taxon>Actinomycetota</taxon>
        <taxon>Actinomycetes</taxon>
        <taxon>Micrococcales</taxon>
        <taxon>Microbacteriaceae</taxon>
        <taxon>Leifsonia</taxon>
    </lineage>
</organism>
<dbReference type="KEGG" id="lxy:O159_27540"/>
<dbReference type="InterPro" id="IPR013783">
    <property type="entry name" value="Ig-like_fold"/>
</dbReference>
<dbReference type="eggNOG" id="COG4733">
    <property type="taxonomic scope" value="Bacteria"/>
</dbReference>
<dbReference type="PATRIC" id="fig|1389489.3.peg.2642"/>
<proteinExistence type="predicted"/>
<keyword evidence="1" id="KW-0326">Glycosidase</keyword>
<sequence length="1677" mass="170671">MFTAAAKPETRTVRFGGGTGKTGAVQVSPVGGRPSVYDAASGELWLDGRTVRLGAHIPEPASARLATPVTDSGRLLIAHSRGVLAVHAETGEVTAIGHDPRATGTAARPSRVDGCDYAAWSGGVGYELCGSSLRVVVLDEMVGAAPAILANGRRAVVSDAATGRAWAIQRDGALIDNWEDFTAEDRERHPRQDARDTPPEIDSVAAAPLAQDDEFGARAGRVTSFPVLLNDTDPNGDLLALTALTPLPDWFGRLDIVENAQKLQLTATPEAMGTQTVRYTIDDGNGGTAAADVVITIVPPGQNSPPVQVRTTRTSVANGGMTRIAALDDWVDPDGDPIFLADAQAAAPGRVSFTPAGEVQYTDDGTQPGLSTVPLAVSDGTATGNGSLAVTAGAPGTVPIIAGSFTLTGFAGQPVAVAPLPNVRGGTGELMLAGVTESGGGSVTITPDYAAGTFVARAPAAGDYELTYTAGDGDQNASGRVRLRLSDPPEATLPPVTQPVTVYASLRQTQQVEALAGDVDPAGGVLGITAVDGVPDELAVGVLDESRVSLALTRPLSDRPVSFQYTVSNGSSSAPGTITVVQVPEPLQLQPPVAMPDEVTVRVGEVADIPVLANDSQPDGKPLILGSELVKELPPGAGALFASGDRLRYLAPLKPGTFRSAYSVSTTDGQTAIGQVTITVRDAASSDNRPPLPLTVTAHATAGEMVRIPIPLTGIDPDGDTVTLGGQTGAPRLGAVSGVGADSIDYTPGPFAAGTDEFQYTVVDALGAQATGLVRVGVLPPTEAVQPPVAVDDAVAVRPGSPLKVDVTQNVSDPQGGTLTVAAAEGADGLVATHGKKTIELTAPATSGAAAVLYTVRNPRGGTASAWLYLDVRADAPLAAPVASDVRVPLTAVDGKQTVAVDALGSVTFSEGGTSALTLRVHDGFPTASVSGDRVRVKVRPRSQVIPYTVARKDDPSVSATAFVWVPGYEDAAPERRTDAPQLTTTSGEPLTIRIGDYVVAAAGRKARIVDAASVTATYSDGQPLVVDETTLRYTPAKEYFGPASITFTVSDREGADGNRATFTLPISVAPHKSQPPALRGTALRVEPGGHTAVDLRALTESGAGSSRGAVSYTVDPVTHEGVTSGLNGSTLTVSADDRAPVGSVAAFTVTPRDRNGAGTAGQITVAVVRSTRPLAAPADDTLVLRRGASDTVDVLRNDQPTNPFPGKPLRVVALDTSALPPGIAVSGWSATGRVTVSVGAGVPVGTFSVPYTVADATDDPARRMSATLRLMVQDVPGTPSAPPVVLDHDVAAASVTLGMPPVTSNGSAVTSFIVRSTSGDIQQRCSARRLCEVRGLTFGVGYQFTAAAVNGVGDGPASPPSEVVVVDGTPAAPASVQLTPGTTVRDGSAMTLSWSAVDDPAHGSAIRSYAYSVQGPDGVVATGETIGAQATNATIASSALRPGQYYTATVQARNLSSLGPSATGGAVAAPSFTASPQVARSVEQGRAQVSWMAEFGGGSFGYAVVSRGGGQVCDGKNPGSGAAAGSSPYTDPESPIATDYTVFLVNEAFCTAATTNILDLQSAGFADPSLSLLPDAGGSPQWTLGGIATTGYVSSCEVAVVPVGTAPSAAWRSIPCAAENRAGGESVLTGPQLTDPARVYDVWVRVNGWDSPVARLVRSGLVPPALTTIPKEGTAP</sequence>